<dbReference type="InterPro" id="IPR014044">
    <property type="entry name" value="CAP_dom"/>
</dbReference>
<accession>A0A016RYJ2</accession>
<keyword evidence="2" id="KW-0732">Signal</keyword>
<feature type="region of interest" description="Disordered" evidence="1">
    <location>
        <begin position="24"/>
        <end position="62"/>
    </location>
</feature>
<comment type="caution">
    <text evidence="4">The sequence shown here is derived from an EMBL/GenBank/DDBJ whole genome shotgun (WGS) entry which is preliminary data.</text>
</comment>
<feature type="region of interest" description="Disordered" evidence="1">
    <location>
        <begin position="247"/>
        <end position="271"/>
    </location>
</feature>
<evidence type="ECO:0000256" key="1">
    <source>
        <dbReference type="SAM" id="MobiDB-lite"/>
    </source>
</evidence>
<evidence type="ECO:0000256" key="2">
    <source>
        <dbReference type="SAM" id="SignalP"/>
    </source>
</evidence>
<feature type="compositionally biased region" description="Pro residues" evidence="1">
    <location>
        <begin position="248"/>
        <end position="269"/>
    </location>
</feature>
<dbReference type="PRINTS" id="PR00837">
    <property type="entry name" value="V5TPXLIKE"/>
</dbReference>
<feature type="domain" description="SCP" evidence="3">
    <location>
        <begin position="66"/>
        <end position="225"/>
    </location>
</feature>
<feature type="signal peptide" evidence="2">
    <location>
        <begin position="1"/>
        <end position="20"/>
    </location>
</feature>
<dbReference type="Gene3D" id="3.40.33.10">
    <property type="entry name" value="CAP"/>
    <property type="match status" value="2"/>
</dbReference>
<dbReference type="CDD" id="cd05380">
    <property type="entry name" value="CAP_euk"/>
    <property type="match status" value="2"/>
</dbReference>
<dbReference type="InterPro" id="IPR035940">
    <property type="entry name" value="CAP_sf"/>
</dbReference>
<evidence type="ECO:0000313" key="5">
    <source>
        <dbReference type="Proteomes" id="UP000024635"/>
    </source>
</evidence>
<dbReference type="Proteomes" id="UP000024635">
    <property type="component" value="Unassembled WGS sequence"/>
</dbReference>
<protein>
    <recommendedName>
        <fullName evidence="3">SCP domain-containing protein</fullName>
    </recommendedName>
</protein>
<dbReference type="STRING" id="53326.A0A016RYJ2"/>
<dbReference type="SUPFAM" id="SSF55797">
    <property type="entry name" value="PR-1-like"/>
    <property type="match status" value="2"/>
</dbReference>
<name>A0A016RYJ2_9BILA</name>
<dbReference type="InterPro" id="IPR001283">
    <property type="entry name" value="CRISP-related"/>
</dbReference>
<dbReference type="Pfam" id="PF00188">
    <property type="entry name" value="CAP"/>
    <property type="match status" value="2"/>
</dbReference>
<dbReference type="SMART" id="SM00198">
    <property type="entry name" value="SCP"/>
    <property type="match status" value="2"/>
</dbReference>
<sequence length="463" mass="51276">MATSLVVILVFLGFYDGVTAQSTAPNATNMTTSTPFPTLPPFIPSPPPPPPPPPRASCPNPQLTDNIREIFLDMHNRLRGSIARGQTERNGNLGIAPPAFLMYRMRYDCNAESYAQQHVNTCDGVYQPDYAHPGYKENVNVLNRQSNFEGAAQWAMASWWSQLAKFGIRTDMLFSRQIRSARNRSVRKFTKMAWWSNTRVGCAIRNCGSFIFTSCMYAPGGNIVGQHVYRVGAVCAGLTNATTSTPFPTLPPFIPSPPAPPPPPPPPRASCPNPQLTDNIREIFLDMHNRLRGSIARGQTERNGNLGIAPPTSLMYKLRYDCDAESYAQQHVNTCDGVYQPEYAHPGYKENVNVLNRQSNFEGAAQWAMASWWSQLAKFGIRTDMLFSQQIRSARQRSIRKFTKMAWWSNTRVGCAIRNCGSFIFTSCMYAPGGNIVGQHVYRVGAVCAGCPGTCQNGLCPAP</sequence>
<dbReference type="EMBL" id="JARK01001671">
    <property type="protein sequence ID" value="EYB83445.1"/>
    <property type="molecule type" value="Genomic_DNA"/>
</dbReference>
<dbReference type="OrthoDB" id="5817383at2759"/>
<dbReference type="AlphaFoldDB" id="A0A016RYJ2"/>
<gene>
    <name evidence="4" type="primary">Acey_s0335.g2868</name>
    <name evidence="4" type="synonym">ASP-s0335.g2868</name>
    <name evidence="4" type="ORF">Y032_0335g2868</name>
</gene>
<feature type="chain" id="PRO_5001488717" description="SCP domain-containing protein" evidence="2">
    <location>
        <begin position="21"/>
        <end position="463"/>
    </location>
</feature>
<feature type="domain" description="SCP" evidence="3">
    <location>
        <begin position="279"/>
        <end position="438"/>
    </location>
</feature>
<feature type="compositionally biased region" description="Pro residues" evidence="1">
    <location>
        <begin position="37"/>
        <end position="56"/>
    </location>
</feature>
<organism evidence="4 5">
    <name type="scientific">Ancylostoma ceylanicum</name>
    <dbReference type="NCBI Taxonomy" id="53326"/>
    <lineage>
        <taxon>Eukaryota</taxon>
        <taxon>Metazoa</taxon>
        <taxon>Ecdysozoa</taxon>
        <taxon>Nematoda</taxon>
        <taxon>Chromadorea</taxon>
        <taxon>Rhabditida</taxon>
        <taxon>Rhabditina</taxon>
        <taxon>Rhabditomorpha</taxon>
        <taxon>Strongyloidea</taxon>
        <taxon>Ancylostomatidae</taxon>
        <taxon>Ancylostomatinae</taxon>
        <taxon>Ancylostoma</taxon>
    </lineage>
</organism>
<keyword evidence="5" id="KW-1185">Reference proteome</keyword>
<reference evidence="5" key="1">
    <citation type="journal article" date="2015" name="Nat. Genet.">
        <title>The genome and transcriptome of the zoonotic hookworm Ancylostoma ceylanicum identify infection-specific gene families.</title>
        <authorList>
            <person name="Schwarz E.M."/>
            <person name="Hu Y."/>
            <person name="Antoshechkin I."/>
            <person name="Miller M.M."/>
            <person name="Sternberg P.W."/>
            <person name="Aroian R.V."/>
        </authorList>
    </citation>
    <scope>NUCLEOTIDE SEQUENCE</scope>
    <source>
        <strain evidence="5">HY135</strain>
    </source>
</reference>
<dbReference type="PANTHER" id="PTHR10334">
    <property type="entry name" value="CYSTEINE-RICH SECRETORY PROTEIN-RELATED"/>
    <property type="match status" value="1"/>
</dbReference>
<evidence type="ECO:0000259" key="3">
    <source>
        <dbReference type="SMART" id="SM00198"/>
    </source>
</evidence>
<proteinExistence type="predicted"/>
<evidence type="ECO:0000313" key="4">
    <source>
        <dbReference type="EMBL" id="EYB83445.1"/>
    </source>
</evidence>